<keyword evidence="1" id="KW-0812">Transmembrane</keyword>
<keyword evidence="1" id="KW-0472">Membrane</keyword>
<dbReference type="AlphaFoldDB" id="A0A914N265"/>
<evidence type="ECO:0000313" key="3">
    <source>
        <dbReference type="WBParaSite" id="Minc3s03259g33312"/>
    </source>
</evidence>
<dbReference type="WBParaSite" id="Minc3s03259g33312">
    <property type="protein sequence ID" value="Minc3s03259g33312"/>
    <property type="gene ID" value="Minc3s03259g33312"/>
</dbReference>
<evidence type="ECO:0000256" key="1">
    <source>
        <dbReference type="SAM" id="Phobius"/>
    </source>
</evidence>
<name>A0A914N265_MELIC</name>
<keyword evidence="1" id="KW-1133">Transmembrane helix</keyword>
<reference evidence="3" key="1">
    <citation type="submission" date="2022-11" db="UniProtKB">
        <authorList>
            <consortium name="WormBaseParasite"/>
        </authorList>
    </citation>
    <scope>IDENTIFICATION</scope>
</reference>
<protein>
    <submittedName>
        <fullName evidence="3">Candidate secreted effector</fullName>
    </submittedName>
</protein>
<accession>A0A914N265</accession>
<feature type="transmembrane region" description="Helical" evidence="1">
    <location>
        <begin position="20"/>
        <end position="38"/>
    </location>
</feature>
<evidence type="ECO:0000313" key="2">
    <source>
        <dbReference type="Proteomes" id="UP000887563"/>
    </source>
</evidence>
<keyword evidence="2" id="KW-1185">Reference proteome</keyword>
<organism evidence="2 3">
    <name type="scientific">Meloidogyne incognita</name>
    <name type="common">Southern root-knot nematode worm</name>
    <name type="synonym">Oxyuris incognita</name>
    <dbReference type="NCBI Taxonomy" id="6306"/>
    <lineage>
        <taxon>Eukaryota</taxon>
        <taxon>Metazoa</taxon>
        <taxon>Ecdysozoa</taxon>
        <taxon>Nematoda</taxon>
        <taxon>Chromadorea</taxon>
        <taxon>Rhabditida</taxon>
        <taxon>Tylenchina</taxon>
        <taxon>Tylenchomorpha</taxon>
        <taxon>Tylenchoidea</taxon>
        <taxon>Meloidogynidae</taxon>
        <taxon>Meloidogyninae</taxon>
        <taxon>Meloidogyne</taxon>
        <taxon>Meloidogyne incognita group</taxon>
    </lineage>
</organism>
<dbReference type="Proteomes" id="UP000887563">
    <property type="component" value="Unplaced"/>
</dbReference>
<sequence length="55" mass="6602">MPQIVNQHNHFFHFKSLKVFLFFFFIAPGSLLKILRVFSSKDVCRKSNGYYQVYI</sequence>
<proteinExistence type="predicted"/>